<dbReference type="AlphaFoldDB" id="A0A4Y2PST5"/>
<comment type="caution">
    <text evidence="2">The sequence shown here is derived from an EMBL/GenBank/DDBJ whole genome shotgun (WGS) entry which is preliminary data.</text>
</comment>
<accession>A0A4Y2PST5</accession>
<keyword evidence="3" id="KW-1185">Reference proteome</keyword>
<evidence type="ECO:0000256" key="1">
    <source>
        <dbReference type="SAM" id="Phobius"/>
    </source>
</evidence>
<evidence type="ECO:0000313" key="2">
    <source>
        <dbReference type="EMBL" id="GBN53620.1"/>
    </source>
</evidence>
<reference evidence="2 3" key="1">
    <citation type="journal article" date="2019" name="Sci. Rep.">
        <title>Orb-weaving spider Araneus ventricosus genome elucidates the spidroin gene catalogue.</title>
        <authorList>
            <person name="Kono N."/>
            <person name="Nakamura H."/>
            <person name="Ohtoshi R."/>
            <person name="Moran D.A.P."/>
            <person name="Shinohara A."/>
            <person name="Yoshida Y."/>
            <person name="Fujiwara M."/>
            <person name="Mori M."/>
            <person name="Tomita M."/>
            <person name="Arakawa K."/>
        </authorList>
    </citation>
    <scope>NUCLEOTIDE SEQUENCE [LARGE SCALE GENOMIC DNA]</scope>
</reference>
<proteinExistence type="predicted"/>
<keyword evidence="1" id="KW-0472">Membrane</keyword>
<gene>
    <name evidence="2" type="ORF">AVEN_120635_1</name>
</gene>
<protein>
    <submittedName>
        <fullName evidence="2">Uncharacterized protein</fullName>
    </submittedName>
</protein>
<feature type="transmembrane region" description="Helical" evidence="1">
    <location>
        <begin position="68"/>
        <end position="88"/>
    </location>
</feature>
<evidence type="ECO:0000313" key="3">
    <source>
        <dbReference type="Proteomes" id="UP000499080"/>
    </source>
</evidence>
<organism evidence="2 3">
    <name type="scientific">Araneus ventricosus</name>
    <name type="common">Orbweaver spider</name>
    <name type="synonym">Epeira ventricosa</name>
    <dbReference type="NCBI Taxonomy" id="182803"/>
    <lineage>
        <taxon>Eukaryota</taxon>
        <taxon>Metazoa</taxon>
        <taxon>Ecdysozoa</taxon>
        <taxon>Arthropoda</taxon>
        <taxon>Chelicerata</taxon>
        <taxon>Arachnida</taxon>
        <taxon>Araneae</taxon>
        <taxon>Araneomorphae</taxon>
        <taxon>Entelegynae</taxon>
        <taxon>Araneoidea</taxon>
        <taxon>Araneidae</taxon>
        <taxon>Araneus</taxon>
    </lineage>
</organism>
<sequence length="121" mass="13469">MNQNAYFIRLNFKNPSVWNRQGIACSINMHEIAHHPKPKKPHLPLMQSIPASSSRSVHPLTKAGTGTFLTLIFSMLALNSMAAVLHLLPGQFLYAVLQPAGLDGVRANPEKKNVQREKVFQ</sequence>
<keyword evidence="1" id="KW-1133">Transmembrane helix</keyword>
<keyword evidence="1" id="KW-0812">Transmembrane</keyword>
<name>A0A4Y2PST5_ARAVE</name>
<dbReference type="Proteomes" id="UP000499080">
    <property type="component" value="Unassembled WGS sequence"/>
</dbReference>
<dbReference type="EMBL" id="BGPR01011920">
    <property type="protein sequence ID" value="GBN53620.1"/>
    <property type="molecule type" value="Genomic_DNA"/>
</dbReference>